<dbReference type="InterPro" id="IPR041577">
    <property type="entry name" value="RT_RNaseH_2"/>
</dbReference>
<evidence type="ECO:0000256" key="2">
    <source>
        <dbReference type="ARBA" id="ARBA00022679"/>
    </source>
</evidence>
<dbReference type="InterPro" id="IPR050951">
    <property type="entry name" value="Retrovirus_Pol_polyprotein"/>
</dbReference>
<dbReference type="InterPro" id="IPR036397">
    <property type="entry name" value="RNaseH_sf"/>
</dbReference>
<dbReference type="EMBL" id="JACGWJ010000008">
    <property type="protein sequence ID" value="KAL0404509.1"/>
    <property type="molecule type" value="Genomic_DNA"/>
</dbReference>
<dbReference type="FunFam" id="3.30.70.270:FF:000045">
    <property type="entry name" value="Transposon Tf2-7 polyprotein"/>
    <property type="match status" value="1"/>
</dbReference>
<dbReference type="InterPro" id="IPR043502">
    <property type="entry name" value="DNA/RNA_pol_sf"/>
</dbReference>
<dbReference type="FunFam" id="3.10.10.10:FF:000007">
    <property type="entry name" value="Retrovirus-related Pol polyprotein from transposon 17.6-like Protein"/>
    <property type="match status" value="1"/>
</dbReference>
<dbReference type="Pfam" id="PF17919">
    <property type="entry name" value="RT_RNaseH_2"/>
    <property type="match status" value="1"/>
</dbReference>
<dbReference type="SUPFAM" id="SSF53098">
    <property type="entry name" value="Ribonuclease H-like"/>
    <property type="match status" value="1"/>
</dbReference>
<evidence type="ECO:0000313" key="10">
    <source>
        <dbReference type="EMBL" id="KAL0404509.1"/>
    </source>
</evidence>
<evidence type="ECO:0000256" key="4">
    <source>
        <dbReference type="ARBA" id="ARBA00022722"/>
    </source>
</evidence>
<protein>
    <submittedName>
        <fullName evidence="10">Transposon Tf2-12 polyprotein</fullName>
    </submittedName>
</protein>
<keyword evidence="5" id="KW-0255">Endonuclease</keyword>
<dbReference type="Gene3D" id="2.40.70.10">
    <property type="entry name" value="Acid Proteases"/>
    <property type="match status" value="1"/>
</dbReference>
<dbReference type="Pfam" id="PF00078">
    <property type="entry name" value="RVT_1"/>
    <property type="match status" value="1"/>
</dbReference>
<dbReference type="Pfam" id="PF08284">
    <property type="entry name" value="RVP_2"/>
    <property type="match status" value="1"/>
</dbReference>
<dbReference type="Gene3D" id="3.10.10.10">
    <property type="entry name" value="HIV Type 1 Reverse Transcriptase, subunit A, domain 1"/>
    <property type="match status" value="1"/>
</dbReference>
<dbReference type="AlphaFoldDB" id="A0AAW2TJ92"/>
<keyword evidence="3" id="KW-0548">Nucleotidyltransferase</keyword>
<sequence>MIRLFGGMRGPGAQITQGQTQARIYNMTREEAPASNDVISGGSVVVNSVRKGSLVRIGDVNLPVDLIVMDLKEFDVILGMDWLTQHRAVIDCYKKEVMIESFGESRVVFVGDRQLRIAEKDIPKTAFRTRYGHYEFLVMPFGLTNAPAAFMALMNRTFQEYLDRFVIVFIDDILVYSKNREEHEQHLRIVLQILKEKELYAKLSKCEFWVNQVVFLGHVISGDGVMPDPSKVKAIMEWRVPKNVTEVRSFLGLAGYYRRFVEGFSIIAGPLTKLLRKGVAFQWTEQCQQSFDELKERLTSTPILVLPSGSGGFVVYTDASKQGLGCVLMQNGKVAGLLAALQLKPDFVDEIKEAQTRDPFLLRMLERMKQGKKPNFSIRADGVIVNGERVCVPDIDGLREEILQEAHNAPYAMHPAKCMTCQQVKAEHQAPAGKLRPLSIPEWKWEKITMDFVVGLPHTFRKHDAIWVIVDRLTKSAHFLPIRHGDSLDKLAELYVAEIVRLHGVPVSIVSDRDPRFTSRFWSSLQKALGTKLHFSTAFSSSDRRTVREDDSDLGGYDESLYNGV</sequence>
<comment type="caution">
    <text evidence="10">The sequence shown here is derived from an EMBL/GenBank/DDBJ whole genome shotgun (WGS) entry which is preliminary data.</text>
</comment>
<dbReference type="GO" id="GO:0004519">
    <property type="term" value="F:endonuclease activity"/>
    <property type="evidence" value="ECO:0007669"/>
    <property type="project" value="UniProtKB-KW"/>
</dbReference>
<keyword evidence="8" id="KW-0511">Multifunctional enzyme</keyword>
<dbReference type="GO" id="GO:0015074">
    <property type="term" value="P:DNA integration"/>
    <property type="evidence" value="ECO:0007669"/>
    <property type="project" value="InterPro"/>
</dbReference>
<evidence type="ECO:0000256" key="5">
    <source>
        <dbReference type="ARBA" id="ARBA00022759"/>
    </source>
</evidence>
<keyword evidence="7" id="KW-0695">RNA-directed DNA polymerase</keyword>
<accession>A0AAW2TJ92</accession>
<evidence type="ECO:0000256" key="6">
    <source>
        <dbReference type="ARBA" id="ARBA00022801"/>
    </source>
</evidence>
<dbReference type="GO" id="GO:0003964">
    <property type="term" value="F:RNA-directed DNA polymerase activity"/>
    <property type="evidence" value="ECO:0007669"/>
    <property type="project" value="UniProtKB-KW"/>
</dbReference>
<dbReference type="Gene3D" id="3.30.70.270">
    <property type="match status" value="2"/>
</dbReference>
<dbReference type="InterPro" id="IPR001584">
    <property type="entry name" value="Integrase_cat-core"/>
</dbReference>
<reference evidence="10" key="2">
    <citation type="journal article" date="2024" name="Plant">
        <title>Genomic evolution and insights into agronomic trait innovations of Sesamum species.</title>
        <authorList>
            <person name="Miao H."/>
            <person name="Wang L."/>
            <person name="Qu L."/>
            <person name="Liu H."/>
            <person name="Sun Y."/>
            <person name="Le M."/>
            <person name="Wang Q."/>
            <person name="Wei S."/>
            <person name="Zheng Y."/>
            <person name="Lin W."/>
            <person name="Duan Y."/>
            <person name="Cao H."/>
            <person name="Xiong S."/>
            <person name="Wang X."/>
            <person name="Wei L."/>
            <person name="Li C."/>
            <person name="Ma Q."/>
            <person name="Ju M."/>
            <person name="Zhao R."/>
            <person name="Li G."/>
            <person name="Mu C."/>
            <person name="Tian Q."/>
            <person name="Mei H."/>
            <person name="Zhang T."/>
            <person name="Gao T."/>
            <person name="Zhang H."/>
        </authorList>
    </citation>
    <scope>NUCLEOTIDE SEQUENCE</scope>
    <source>
        <strain evidence="10">G02</strain>
    </source>
</reference>
<organism evidence="10">
    <name type="scientific">Sesamum radiatum</name>
    <name type="common">Black benniseed</name>
    <dbReference type="NCBI Taxonomy" id="300843"/>
    <lineage>
        <taxon>Eukaryota</taxon>
        <taxon>Viridiplantae</taxon>
        <taxon>Streptophyta</taxon>
        <taxon>Embryophyta</taxon>
        <taxon>Tracheophyta</taxon>
        <taxon>Spermatophyta</taxon>
        <taxon>Magnoliopsida</taxon>
        <taxon>eudicotyledons</taxon>
        <taxon>Gunneridae</taxon>
        <taxon>Pentapetalae</taxon>
        <taxon>asterids</taxon>
        <taxon>lamiids</taxon>
        <taxon>Lamiales</taxon>
        <taxon>Pedaliaceae</taxon>
        <taxon>Sesamum</taxon>
    </lineage>
</organism>
<evidence type="ECO:0000256" key="8">
    <source>
        <dbReference type="ARBA" id="ARBA00023268"/>
    </source>
</evidence>
<dbReference type="InterPro" id="IPR000477">
    <property type="entry name" value="RT_dom"/>
</dbReference>
<keyword evidence="2" id="KW-0808">Transferase</keyword>
<dbReference type="SUPFAM" id="SSF56672">
    <property type="entry name" value="DNA/RNA polymerases"/>
    <property type="match status" value="1"/>
</dbReference>
<dbReference type="GO" id="GO:0008233">
    <property type="term" value="F:peptidase activity"/>
    <property type="evidence" value="ECO:0007669"/>
    <property type="project" value="UniProtKB-KW"/>
</dbReference>
<evidence type="ECO:0000259" key="9">
    <source>
        <dbReference type="PROSITE" id="PS50994"/>
    </source>
</evidence>
<dbReference type="InterPro" id="IPR021109">
    <property type="entry name" value="Peptidase_aspartic_dom_sf"/>
</dbReference>
<dbReference type="PROSITE" id="PS50994">
    <property type="entry name" value="INTEGRASE"/>
    <property type="match status" value="1"/>
</dbReference>
<proteinExistence type="predicted"/>
<reference evidence="10" key="1">
    <citation type="submission" date="2020-06" db="EMBL/GenBank/DDBJ databases">
        <authorList>
            <person name="Li T."/>
            <person name="Hu X."/>
            <person name="Zhang T."/>
            <person name="Song X."/>
            <person name="Zhang H."/>
            <person name="Dai N."/>
            <person name="Sheng W."/>
            <person name="Hou X."/>
            <person name="Wei L."/>
        </authorList>
    </citation>
    <scope>NUCLEOTIDE SEQUENCE</scope>
    <source>
        <strain evidence="10">G02</strain>
        <tissue evidence="10">Leaf</tissue>
    </source>
</reference>
<evidence type="ECO:0000256" key="3">
    <source>
        <dbReference type="ARBA" id="ARBA00022695"/>
    </source>
</evidence>
<name>A0AAW2TJ92_SESRA</name>
<dbReference type="FunFam" id="3.30.70.270:FF:000003">
    <property type="entry name" value="Transposon Ty3-G Gag-Pol polyprotein"/>
    <property type="match status" value="1"/>
</dbReference>
<dbReference type="Gene3D" id="3.30.420.10">
    <property type="entry name" value="Ribonuclease H-like superfamily/Ribonuclease H"/>
    <property type="match status" value="1"/>
</dbReference>
<dbReference type="InterPro" id="IPR012337">
    <property type="entry name" value="RNaseH-like_sf"/>
</dbReference>
<evidence type="ECO:0000256" key="7">
    <source>
        <dbReference type="ARBA" id="ARBA00022918"/>
    </source>
</evidence>
<dbReference type="GO" id="GO:0006508">
    <property type="term" value="P:proteolysis"/>
    <property type="evidence" value="ECO:0007669"/>
    <property type="project" value="UniProtKB-KW"/>
</dbReference>
<dbReference type="InterPro" id="IPR043128">
    <property type="entry name" value="Rev_trsase/Diguanyl_cyclase"/>
</dbReference>
<dbReference type="CDD" id="cd01647">
    <property type="entry name" value="RT_LTR"/>
    <property type="match status" value="1"/>
</dbReference>
<gene>
    <name evidence="10" type="ORF">Sradi_2091700</name>
</gene>
<dbReference type="PANTHER" id="PTHR37984">
    <property type="entry name" value="PROTEIN CBG26694"/>
    <property type="match status" value="1"/>
</dbReference>
<keyword evidence="1" id="KW-0645">Protease</keyword>
<keyword evidence="6" id="KW-0378">Hydrolase</keyword>
<keyword evidence="4" id="KW-0540">Nuclease</keyword>
<evidence type="ECO:0000256" key="1">
    <source>
        <dbReference type="ARBA" id="ARBA00022670"/>
    </source>
</evidence>
<feature type="domain" description="Integrase catalytic" evidence="9">
    <location>
        <begin position="437"/>
        <end position="547"/>
    </location>
</feature>
<dbReference type="GO" id="GO:0003676">
    <property type="term" value="F:nucleic acid binding"/>
    <property type="evidence" value="ECO:0007669"/>
    <property type="project" value="InterPro"/>
</dbReference>
<dbReference type="PANTHER" id="PTHR37984:SF5">
    <property type="entry name" value="PROTEIN NYNRIN-LIKE"/>
    <property type="match status" value="1"/>
</dbReference>